<reference evidence="2 3" key="1">
    <citation type="journal article" date="2019" name="Int. J. Syst. Evol. Microbiol.">
        <title>The Global Catalogue of Microorganisms (GCM) 10K type strain sequencing project: providing services to taxonomists for standard genome sequencing and annotation.</title>
        <authorList>
            <consortium name="The Broad Institute Genomics Platform"/>
            <consortium name="The Broad Institute Genome Sequencing Center for Infectious Disease"/>
            <person name="Wu L."/>
            <person name="Ma J."/>
        </authorList>
    </citation>
    <scope>NUCLEOTIDE SEQUENCE [LARGE SCALE GENOMIC DNA]</scope>
    <source>
        <strain evidence="2 3">JCM 14307</strain>
    </source>
</reference>
<feature type="domain" description="DUF5655" evidence="1">
    <location>
        <begin position="31"/>
        <end position="77"/>
    </location>
</feature>
<dbReference type="EMBL" id="BAAANF010000009">
    <property type="protein sequence ID" value="GAA1684065.1"/>
    <property type="molecule type" value="Genomic_DNA"/>
</dbReference>
<name>A0ABN2H9D3_9ACTN</name>
<dbReference type="Pfam" id="PF18899">
    <property type="entry name" value="DUF5655"/>
    <property type="match status" value="1"/>
</dbReference>
<dbReference type="Proteomes" id="UP001500280">
    <property type="component" value="Unassembled WGS sequence"/>
</dbReference>
<keyword evidence="3" id="KW-1185">Reference proteome</keyword>
<comment type="caution">
    <text evidence="2">The sequence shown here is derived from an EMBL/GenBank/DDBJ whole genome shotgun (WGS) entry which is preliminary data.</text>
</comment>
<dbReference type="InterPro" id="IPR043714">
    <property type="entry name" value="DUF5655"/>
</dbReference>
<protein>
    <recommendedName>
        <fullName evidence="1">DUF5655 domain-containing protein</fullName>
    </recommendedName>
</protein>
<evidence type="ECO:0000313" key="2">
    <source>
        <dbReference type="EMBL" id="GAA1684065.1"/>
    </source>
</evidence>
<evidence type="ECO:0000313" key="3">
    <source>
        <dbReference type="Proteomes" id="UP001500280"/>
    </source>
</evidence>
<organism evidence="2 3">
    <name type="scientific">Kribbella yunnanensis</name>
    <dbReference type="NCBI Taxonomy" id="190194"/>
    <lineage>
        <taxon>Bacteria</taxon>
        <taxon>Bacillati</taxon>
        <taxon>Actinomycetota</taxon>
        <taxon>Actinomycetes</taxon>
        <taxon>Propionibacteriales</taxon>
        <taxon>Kribbellaceae</taxon>
        <taxon>Kribbella</taxon>
    </lineage>
</organism>
<gene>
    <name evidence="2" type="ORF">GCM10009745_30630</name>
</gene>
<sequence length="85" mass="9708">MWRCERCGRTFAQRNQTHTCRPLGQLDGHVVLAEELAGPRFRRVEVYSPRNVLHAFRLSDPSEVDAEVEDWLARAYAVGCGLHLS</sequence>
<proteinExistence type="predicted"/>
<evidence type="ECO:0000259" key="1">
    <source>
        <dbReference type="Pfam" id="PF18899"/>
    </source>
</evidence>
<accession>A0ABN2H9D3</accession>
<dbReference type="RefSeq" id="WP_344151122.1">
    <property type="nucleotide sequence ID" value="NZ_BAAANF010000009.1"/>
</dbReference>